<reference evidence="2" key="1">
    <citation type="submission" date="2019-04" db="EMBL/GenBank/DDBJ databases">
        <title>Whole genome sequencing of oral phylogroup 2 treponemes.</title>
        <authorList>
            <person name="Chan Y."/>
            <person name="Zeng H.H."/>
            <person name="Yu X.L."/>
            <person name="Leung W.K."/>
            <person name="Watt R.M."/>
        </authorList>
    </citation>
    <scope>NUCLEOTIDE SEQUENCE</scope>
    <source>
        <strain evidence="2">OMZ 847</strain>
    </source>
</reference>
<sequence length="138" mass="15862">MTLDEFVKKYNGKKVDYDGRYGAQCVDLFRRYCMDVLNIPQPSGVTGARELYTEYEKKTVEVKYLQRLPYPENKPIAGDVVVFGSMRGNPYGHVAIVIAADKNYIKVLEQDGYAQTGTKFAYWKYTHVLGFLRKREGV</sequence>
<evidence type="ECO:0000259" key="1">
    <source>
        <dbReference type="PROSITE" id="PS50911"/>
    </source>
</evidence>
<dbReference type="Proteomes" id="UP001059401">
    <property type="component" value="Chromosome"/>
</dbReference>
<dbReference type="InterPro" id="IPR038765">
    <property type="entry name" value="Papain-like_cys_pep_sf"/>
</dbReference>
<dbReference type="InterPro" id="IPR007921">
    <property type="entry name" value="CHAP_dom"/>
</dbReference>
<dbReference type="SUPFAM" id="SSF54001">
    <property type="entry name" value="Cysteine proteinases"/>
    <property type="match status" value="1"/>
</dbReference>
<dbReference type="EMBL" id="CP038802">
    <property type="protein sequence ID" value="UTY27627.1"/>
    <property type="molecule type" value="Genomic_DNA"/>
</dbReference>
<name>A0ABY5HQ93_9SPIR</name>
<evidence type="ECO:0000313" key="3">
    <source>
        <dbReference type="Proteomes" id="UP001059401"/>
    </source>
</evidence>
<organism evidence="2 3">
    <name type="scientific">Treponema putidum</name>
    <dbReference type="NCBI Taxonomy" id="221027"/>
    <lineage>
        <taxon>Bacteria</taxon>
        <taxon>Pseudomonadati</taxon>
        <taxon>Spirochaetota</taxon>
        <taxon>Spirochaetia</taxon>
        <taxon>Spirochaetales</taxon>
        <taxon>Treponemataceae</taxon>
        <taxon>Treponema</taxon>
    </lineage>
</organism>
<gene>
    <name evidence="2" type="ORF">E4N76_00490</name>
</gene>
<keyword evidence="3" id="KW-1185">Reference proteome</keyword>
<dbReference type="RefSeq" id="WP_255805639.1">
    <property type="nucleotide sequence ID" value="NZ_CP038802.1"/>
</dbReference>
<dbReference type="Gene3D" id="3.90.1720.10">
    <property type="entry name" value="endopeptidase domain like (from Nostoc punctiforme)"/>
    <property type="match status" value="1"/>
</dbReference>
<proteinExistence type="predicted"/>
<accession>A0ABY5HQ93</accession>
<dbReference type="Pfam" id="PF05257">
    <property type="entry name" value="CHAP"/>
    <property type="match status" value="1"/>
</dbReference>
<dbReference type="PROSITE" id="PS50911">
    <property type="entry name" value="CHAP"/>
    <property type="match status" value="1"/>
</dbReference>
<evidence type="ECO:0000313" key="2">
    <source>
        <dbReference type="EMBL" id="UTY27627.1"/>
    </source>
</evidence>
<protein>
    <submittedName>
        <fullName evidence="2">CHAP domain-containing protein</fullName>
    </submittedName>
</protein>
<feature type="domain" description="Peptidase C51" evidence="1">
    <location>
        <begin position="1"/>
        <end position="133"/>
    </location>
</feature>